<evidence type="ECO:0000313" key="2">
    <source>
        <dbReference type="Proteomes" id="UP000188246"/>
    </source>
</evidence>
<dbReference type="Gene3D" id="3.40.1000.10">
    <property type="entry name" value="Mog1/PsbP, alpha/beta/alpha sandwich"/>
    <property type="match status" value="1"/>
</dbReference>
<dbReference type="KEGG" id="vpi:BW732_02990"/>
<name>A0A1Q2D4J7_9ENTE</name>
<dbReference type="Proteomes" id="UP000188246">
    <property type="component" value="Chromosome"/>
</dbReference>
<dbReference type="AlphaFoldDB" id="A0A1Q2D4J7"/>
<keyword evidence="2" id="KW-1185">Reference proteome</keyword>
<proteinExistence type="predicted"/>
<dbReference type="RefSeq" id="WP_077275396.1">
    <property type="nucleotide sequence ID" value="NZ_CP019609.1"/>
</dbReference>
<organism evidence="1 2">
    <name type="scientific">Vagococcus penaei</name>
    <dbReference type="NCBI Taxonomy" id="633807"/>
    <lineage>
        <taxon>Bacteria</taxon>
        <taxon>Bacillati</taxon>
        <taxon>Bacillota</taxon>
        <taxon>Bacilli</taxon>
        <taxon>Lactobacillales</taxon>
        <taxon>Enterococcaceae</taxon>
        <taxon>Vagococcus</taxon>
    </lineage>
</organism>
<accession>A0A1Q2D4J7</accession>
<dbReference type="PROSITE" id="PS51257">
    <property type="entry name" value="PROKAR_LIPOPROTEIN"/>
    <property type="match status" value="1"/>
</dbReference>
<dbReference type="EMBL" id="CP019609">
    <property type="protein sequence ID" value="AQP53302.1"/>
    <property type="molecule type" value="Genomic_DNA"/>
</dbReference>
<protein>
    <submittedName>
        <fullName evidence="1">Uncharacterized protein</fullName>
    </submittedName>
</protein>
<gene>
    <name evidence="1" type="ORF">BW732_02990</name>
</gene>
<evidence type="ECO:0000313" key="1">
    <source>
        <dbReference type="EMBL" id="AQP53302.1"/>
    </source>
</evidence>
<dbReference type="OrthoDB" id="2199569at2"/>
<reference evidence="1 2" key="1">
    <citation type="journal article" date="2010" name="Int. J. Syst. Evol. Microbiol.">
        <title>Vagococcus penaei sp. nov., isolated from spoilage microbiota of cooked shrimp (Penaeus vannamei).</title>
        <authorList>
            <person name="Jaffres E."/>
            <person name="Prevost H."/>
            <person name="Rossero A."/>
            <person name="Joffraud J.J."/>
            <person name="Dousset X."/>
        </authorList>
    </citation>
    <scope>NUCLEOTIDE SEQUENCE [LARGE SCALE GENOMIC DNA]</scope>
    <source>
        <strain evidence="1 2">CD276</strain>
    </source>
</reference>
<sequence length="185" mass="21311">MKVQLKMMLLLLVAATLLGGCSTAKKLTAKEEPTKPNEALMYTLDFDEHQYRFRLLNGWIKFPDKDSKIAFLVANKDKKSFMTAGFEPVEKQSLEDYQKEFVKKLLASQGKITVEPVKRELNDLPAFYLGFTLKDAKDRTLTYRTYLIQTDDYFINLAAWTSDSEPSKELLEELDTMLGTFEQLN</sequence>